<dbReference type="OrthoDB" id="998115at2759"/>
<evidence type="ECO:0008006" key="3">
    <source>
        <dbReference type="Google" id="ProtNLM"/>
    </source>
</evidence>
<accession>A0A2R6WL86</accession>
<keyword evidence="2" id="KW-1185">Reference proteome</keyword>
<name>A0A2R6WL86_MARPO</name>
<proteinExistence type="predicted"/>
<reference evidence="2" key="1">
    <citation type="journal article" date="2017" name="Cell">
        <title>Insights into land plant evolution garnered from the Marchantia polymorpha genome.</title>
        <authorList>
            <person name="Bowman J.L."/>
            <person name="Kohchi T."/>
            <person name="Yamato K.T."/>
            <person name="Jenkins J."/>
            <person name="Shu S."/>
            <person name="Ishizaki K."/>
            <person name="Yamaoka S."/>
            <person name="Nishihama R."/>
            <person name="Nakamura Y."/>
            <person name="Berger F."/>
            <person name="Adam C."/>
            <person name="Aki S.S."/>
            <person name="Althoff F."/>
            <person name="Araki T."/>
            <person name="Arteaga-Vazquez M.A."/>
            <person name="Balasubrmanian S."/>
            <person name="Barry K."/>
            <person name="Bauer D."/>
            <person name="Boehm C.R."/>
            <person name="Briginshaw L."/>
            <person name="Caballero-Perez J."/>
            <person name="Catarino B."/>
            <person name="Chen F."/>
            <person name="Chiyoda S."/>
            <person name="Chovatia M."/>
            <person name="Davies K.M."/>
            <person name="Delmans M."/>
            <person name="Demura T."/>
            <person name="Dierschke T."/>
            <person name="Dolan L."/>
            <person name="Dorantes-Acosta A.E."/>
            <person name="Eklund D.M."/>
            <person name="Florent S.N."/>
            <person name="Flores-Sandoval E."/>
            <person name="Fujiyama A."/>
            <person name="Fukuzawa H."/>
            <person name="Galik B."/>
            <person name="Grimanelli D."/>
            <person name="Grimwood J."/>
            <person name="Grossniklaus U."/>
            <person name="Hamada T."/>
            <person name="Haseloff J."/>
            <person name="Hetherington A.J."/>
            <person name="Higo A."/>
            <person name="Hirakawa Y."/>
            <person name="Hundley H.N."/>
            <person name="Ikeda Y."/>
            <person name="Inoue K."/>
            <person name="Inoue S.I."/>
            <person name="Ishida S."/>
            <person name="Jia Q."/>
            <person name="Kakita M."/>
            <person name="Kanazawa T."/>
            <person name="Kawai Y."/>
            <person name="Kawashima T."/>
            <person name="Kennedy M."/>
            <person name="Kinose K."/>
            <person name="Kinoshita T."/>
            <person name="Kohara Y."/>
            <person name="Koide E."/>
            <person name="Komatsu K."/>
            <person name="Kopischke S."/>
            <person name="Kubo M."/>
            <person name="Kyozuka J."/>
            <person name="Lagercrantz U."/>
            <person name="Lin S.S."/>
            <person name="Lindquist E."/>
            <person name="Lipzen A.M."/>
            <person name="Lu C.W."/>
            <person name="De Luna E."/>
            <person name="Martienssen R.A."/>
            <person name="Minamino N."/>
            <person name="Mizutani M."/>
            <person name="Mizutani M."/>
            <person name="Mochizuki N."/>
            <person name="Monte I."/>
            <person name="Mosher R."/>
            <person name="Nagasaki H."/>
            <person name="Nakagami H."/>
            <person name="Naramoto S."/>
            <person name="Nishitani K."/>
            <person name="Ohtani M."/>
            <person name="Okamoto T."/>
            <person name="Okumura M."/>
            <person name="Phillips J."/>
            <person name="Pollak B."/>
            <person name="Reinders A."/>
            <person name="Rovekamp M."/>
            <person name="Sano R."/>
            <person name="Sawa S."/>
            <person name="Schmid M.W."/>
            <person name="Shirakawa M."/>
            <person name="Solano R."/>
            <person name="Spunde A."/>
            <person name="Suetsugu N."/>
            <person name="Sugano S."/>
            <person name="Sugiyama A."/>
            <person name="Sun R."/>
            <person name="Suzuki Y."/>
            <person name="Takenaka M."/>
            <person name="Takezawa D."/>
            <person name="Tomogane H."/>
            <person name="Tsuzuki M."/>
            <person name="Ueda T."/>
            <person name="Umeda M."/>
            <person name="Ward J.M."/>
            <person name="Watanabe Y."/>
            <person name="Yazaki K."/>
            <person name="Yokoyama R."/>
            <person name="Yoshitake Y."/>
            <person name="Yotsui I."/>
            <person name="Zachgo S."/>
            <person name="Schmutz J."/>
        </authorList>
    </citation>
    <scope>NUCLEOTIDE SEQUENCE [LARGE SCALE GENOMIC DNA]</scope>
    <source>
        <strain evidence="2">Tak-1</strain>
    </source>
</reference>
<dbReference type="AlphaFoldDB" id="A0A2R6WL86"/>
<dbReference type="PANTHER" id="PTHR31152:SF23">
    <property type="entry name" value="PLAC8 FAMILY PROTEIN"/>
    <property type="match status" value="1"/>
</dbReference>
<organism evidence="1 2">
    <name type="scientific">Marchantia polymorpha</name>
    <name type="common">Common liverwort</name>
    <name type="synonym">Marchantia aquatica</name>
    <dbReference type="NCBI Taxonomy" id="3197"/>
    <lineage>
        <taxon>Eukaryota</taxon>
        <taxon>Viridiplantae</taxon>
        <taxon>Streptophyta</taxon>
        <taxon>Embryophyta</taxon>
        <taxon>Marchantiophyta</taxon>
        <taxon>Marchantiopsida</taxon>
        <taxon>Marchantiidae</taxon>
        <taxon>Marchantiales</taxon>
        <taxon>Marchantiaceae</taxon>
        <taxon>Marchantia</taxon>
    </lineage>
</organism>
<dbReference type="PANTHER" id="PTHR31152">
    <property type="entry name" value="PLAC8 FAMILY PROTEIN"/>
    <property type="match status" value="1"/>
</dbReference>
<evidence type="ECO:0000313" key="1">
    <source>
        <dbReference type="EMBL" id="PTQ34626.1"/>
    </source>
</evidence>
<dbReference type="Proteomes" id="UP000244005">
    <property type="component" value="Unassembled WGS sequence"/>
</dbReference>
<sequence length="175" mass="19301">MCGLGMSSTDCCYSVLCPYCAAYQLRGRALHGDWSRFTCCQGSMPCSGSCGESKCPKFCAVTEVCCCFTLSVATTRFMLQDELRIQNTKCDNCIIGTMFVLQYLNCICSIVACLTDIPLIDEAALITDRVADIAYCSVCACMQTQHKMEMDKRDGLIEPRDGTVVRAPPTQHMMK</sequence>
<dbReference type="EMBL" id="KZ772750">
    <property type="protein sequence ID" value="PTQ34626.1"/>
    <property type="molecule type" value="Genomic_DNA"/>
</dbReference>
<evidence type="ECO:0000313" key="2">
    <source>
        <dbReference type="Proteomes" id="UP000244005"/>
    </source>
</evidence>
<dbReference type="Gramene" id="Mp5g00340.2">
    <property type="protein sequence ID" value="Mp5g00340.2.cds"/>
    <property type="gene ID" value="Mp5g00340"/>
</dbReference>
<protein>
    <recommendedName>
        <fullName evidence="3">PLAC8 family protein</fullName>
    </recommendedName>
</protein>
<gene>
    <name evidence="1" type="ORF">MARPO_0078s0034</name>
</gene>